<dbReference type="InterPro" id="IPR027417">
    <property type="entry name" value="P-loop_NTPase"/>
</dbReference>
<dbReference type="Gene3D" id="3.40.50.2300">
    <property type="match status" value="1"/>
</dbReference>
<reference evidence="3" key="1">
    <citation type="submission" date="2017-06" db="EMBL/GenBank/DDBJ databases">
        <authorList>
            <person name="Varghese N."/>
            <person name="Submissions S."/>
        </authorList>
    </citation>
    <scope>NUCLEOTIDE SEQUENCE [LARGE SCALE GENOMIC DNA]</scope>
    <source>
        <strain evidence="3">Ca-68</strain>
    </source>
</reference>
<dbReference type="Gene3D" id="3.40.50.300">
    <property type="entry name" value="P-loop containing nucleotide triphosphate hydrolases"/>
    <property type="match status" value="1"/>
</dbReference>
<gene>
    <name evidence="2" type="ORF">SAMN05192560_0669</name>
</gene>
<dbReference type="OrthoDB" id="8531995at2"/>
<evidence type="ECO:0000313" key="3">
    <source>
        <dbReference type="Proteomes" id="UP000198305"/>
    </source>
</evidence>
<sequence>MADTRNFIVVTNGEECVRWLRTAADHNCKFIFVEDYNLGKILQLVDAVSINGVLLHLRSQDVSSSVTLAPSLAQEVSFVEELASAKPGLPLLALAESSSEQFLLTILRAGIRDFIRIGSQTNELLAVLGRYSSVGYVKNDANPNSRDEPSQITAVINARQGNDSVMLSLHLAQAIQERQRTLLIDLGMPHADSLLLMNLTAKYNFIDVMRNISRLDTTLIDTGFVKHKSGLTVLSMPEATDDDVQISPAEIYTVLRTLRKYFPQIVINVGGVNRVDFLQLILSAVDRTLIVGEQTVPSCKRNFEMLKALRDQKVALPNPGIVLDHYLSKVAPDSDSIAKSFDLPVVCTLPPAGLVRLDSMNTGESILVQNSRHLYAVRVRELARIVLGEWGSEQTEQGFSTKVQRFFAELNFIKS</sequence>
<evidence type="ECO:0000259" key="1">
    <source>
        <dbReference type="Pfam" id="PF16968"/>
    </source>
</evidence>
<keyword evidence="3" id="KW-1185">Reference proteome</keyword>
<proteinExistence type="predicted"/>
<organism evidence="2 3">
    <name type="scientific">Methylobacillus rhizosphaerae</name>
    <dbReference type="NCBI Taxonomy" id="551994"/>
    <lineage>
        <taxon>Bacteria</taxon>
        <taxon>Pseudomonadati</taxon>
        <taxon>Pseudomonadota</taxon>
        <taxon>Betaproteobacteria</taxon>
        <taxon>Nitrosomonadales</taxon>
        <taxon>Methylophilaceae</taxon>
        <taxon>Methylobacillus</taxon>
    </lineage>
</organism>
<protein>
    <submittedName>
        <fullName evidence="2">Pilus assembly protein CpaE</fullName>
    </submittedName>
</protein>
<dbReference type="InterPro" id="IPR031580">
    <property type="entry name" value="TadZ_N"/>
</dbReference>
<feature type="domain" description="Pilus assembly protein TadZ N-terminal" evidence="1">
    <location>
        <begin position="5"/>
        <end position="131"/>
    </location>
</feature>
<dbReference type="Proteomes" id="UP000198305">
    <property type="component" value="Unassembled WGS sequence"/>
</dbReference>
<dbReference type="SUPFAM" id="SSF52540">
    <property type="entry name" value="P-loop containing nucleoside triphosphate hydrolases"/>
    <property type="match status" value="1"/>
</dbReference>
<dbReference type="RefSeq" id="WP_089374809.1">
    <property type="nucleotide sequence ID" value="NZ_FZOA01000002.1"/>
</dbReference>
<accession>A0A238YK26</accession>
<evidence type="ECO:0000313" key="2">
    <source>
        <dbReference type="EMBL" id="SNR71477.1"/>
    </source>
</evidence>
<name>A0A238YK26_9PROT</name>
<dbReference type="EMBL" id="FZOA01000002">
    <property type="protein sequence ID" value="SNR71477.1"/>
    <property type="molecule type" value="Genomic_DNA"/>
</dbReference>
<dbReference type="Pfam" id="PF16968">
    <property type="entry name" value="TadZ_N"/>
    <property type="match status" value="1"/>
</dbReference>
<dbReference type="AlphaFoldDB" id="A0A238YK26"/>